<dbReference type="InterPro" id="IPR029058">
    <property type="entry name" value="AB_hydrolase_fold"/>
</dbReference>
<evidence type="ECO:0000256" key="5">
    <source>
        <dbReference type="PIRNR" id="PIRNR022950"/>
    </source>
</evidence>
<dbReference type="PANTHER" id="PTHR14189:SF0">
    <property type="entry name" value="PROTEIN PHOSPHATASE METHYLESTERASE 1"/>
    <property type="match status" value="1"/>
</dbReference>
<dbReference type="PIRSF" id="PIRSF022950">
    <property type="entry name" value="PPase_methylesterase_euk"/>
    <property type="match status" value="1"/>
</dbReference>
<dbReference type="SUPFAM" id="SSF53474">
    <property type="entry name" value="alpha/beta-Hydrolases"/>
    <property type="match status" value="1"/>
</dbReference>
<proteinExistence type="inferred from homology"/>
<feature type="region of interest" description="Disordered" evidence="6">
    <location>
        <begin position="244"/>
        <end position="290"/>
    </location>
</feature>
<feature type="region of interest" description="Disordered" evidence="6">
    <location>
        <begin position="1"/>
        <end position="30"/>
    </location>
</feature>
<evidence type="ECO:0000256" key="3">
    <source>
        <dbReference type="ARBA" id="ARBA00022801"/>
    </source>
</evidence>
<evidence type="ECO:0000256" key="6">
    <source>
        <dbReference type="SAM" id="MobiDB-lite"/>
    </source>
</evidence>
<comment type="function">
    <text evidence="5">Demethylates proteins that have been reversibly carboxymethylated.</text>
</comment>
<keyword evidence="3 5" id="KW-0378">Hydrolase</keyword>
<comment type="caution">
    <text evidence="7">The sequence shown here is derived from an EMBL/GenBank/DDBJ whole genome shotgun (WGS) entry which is preliminary data.</text>
</comment>
<protein>
    <recommendedName>
        <fullName evidence="5">Protein phosphatase methylesterase 1</fullName>
        <shortName evidence="5">PME-1</shortName>
        <ecNumber evidence="5">3.1.1.-</ecNumber>
    </recommendedName>
</protein>
<accession>A0A8J1XN44</accession>
<comment type="similarity">
    <text evidence="1 5">Belongs to the AB hydrolase superfamily.</text>
</comment>
<organism evidence="7 8">
    <name type="scientific">Owenia fusiformis</name>
    <name type="common">Polychaete worm</name>
    <dbReference type="NCBI Taxonomy" id="6347"/>
    <lineage>
        <taxon>Eukaryota</taxon>
        <taxon>Metazoa</taxon>
        <taxon>Spiralia</taxon>
        <taxon>Lophotrochozoa</taxon>
        <taxon>Annelida</taxon>
        <taxon>Polychaeta</taxon>
        <taxon>Sedentaria</taxon>
        <taxon>Canalipalpata</taxon>
        <taxon>Sabellida</taxon>
        <taxon>Oweniida</taxon>
        <taxon>Oweniidae</taxon>
        <taxon>Owenia</taxon>
    </lineage>
</organism>
<comment type="catalytic activity">
    <reaction evidence="4">
        <text>[phosphatase 2A protein]-C-terminal L-leucine methyl ester + H2O = [phosphatase 2A protein]-C-terminal L-leucine + methanol + H(+)</text>
        <dbReference type="Rhea" id="RHEA:48548"/>
        <dbReference type="Rhea" id="RHEA-COMP:12134"/>
        <dbReference type="Rhea" id="RHEA-COMP:12135"/>
        <dbReference type="ChEBI" id="CHEBI:15377"/>
        <dbReference type="ChEBI" id="CHEBI:15378"/>
        <dbReference type="ChEBI" id="CHEBI:17790"/>
        <dbReference type="ChEBI" id="CHEBI:90516"/>
        <dbReference type="ChEBI" id="CHEBI:90517"/>
        <dbReference type="EC" id="3.1.1.89"/>
    </reaction>
</comment>
<evidence type="ECO:0000256" key="4">
    <source>
        <dbReference type="ARBA" id="ARBA00049203"/>
    </source>
</evidence>
<evidence type="ECO:0000313" key="8">
    <source>
        <dbReference type="Proteomes" id="UP000749559"/>
    </source>
</evidence>
<sequence>MSALEKRLHLNKLPPRPPPGVGGKGKMKMPVHKRRDYTPISWEEYFDHMEDVQINNDTFRVYMRGSDGPVLLFLHGGGFCGLTWAVLTRSLTRLVNCQCVAIDLRGHGDTKTEDEEDLSADRMAQDVGDVVHALYGDKSPPIMLIGHSMGGAIAVHAAKDHRVPGLIGLGVIDVVEGTALEALTSMQSFLRGRPQAFDKLETAIEWCVRTGQIRNHESARISMAGQLKIRNHEHTAADEFAEELVSSPHTTASPTVGASATITEEDEEGGGKSTEETAKNTEFKEPSSAPTPKYVWRIDLSKTEKYWEGWFRGLSQHFLSCDVPKLLMLAGVDRLDKDLTVGQMQGKFQMQVLPQCGHAVHEDAPDKVAEVLATFMIRHRAATPTVNFKPSFPAC</sequence>
<feature type="compositionally biased region" description="Polar residues" evidence="6">
    <location>
        <begin position="247"/>
        <end position="262"/>
    </location>
</feature>
<dbReference type="InterPro" id="IPR000073">
    <property type="entry name" value="AB_hydrolase_1"/>
</dbReference>
<dbReference type="GO" id="GO:0051723">
    <property type="term" value="F:protein methylesterase activity"/>
    <property type="evidence" value="ECO:0007669"/>
    <property type="project" value="UniProtKB-EC"/>
</dbReference>
<gene>
    <name evidence="7" type="ORF">OFUS_LOCUS5172</name>
</gene>
<name>A0A8J1XN44_OWEFU</name>
<evidence type="ECO:0000256" key="1">
    <source>
        <dbReference type="ARBA" id="ARBA00008645"/>
    </source>
</evidence>
<evidence type="ECO:0000256" key="2">
    <source>
        <dbReference type="ARBA" id="ARBA00022487"/>
    </source>
</evidence>
<dbReference type="EC" id="3.1.1.-" evidence="5"/>
<dbReference type="InterPro" id="IPR016812">
    <property type="entry name" value="PPase_methylesterase_euk"/>
</dbReference>
<dbReference type="Pfam" id="PF12697">
    <property type="entry name" value="Abhydrolase_6"/>
    <property type="match status" value="1"/>
</dbReference>
<dbReference type="EMBL" id="CAIIXF020000002">
    <property type="protein sequence ID" value="CAH1778219.1"/>
    <property type="molecule type" value="Genomic_DNA"/>
</dbReference>
<dbReference type="AlphaFoldDB" id="A0A8J1XN44"/>
<dbReference type="Gene3D" id="3.40.50.1820">
    <property type="entry name" value="alpha/beta hydrolase"/>
    <property type="match status" value="1"/>
</dbReference>
<feature type="compositionally biased region" description="Basic and acidic residues" evidence="6">
    <location>
        <begin position="269"/>
        <end position="285"/>
    </location>
</feature>
<dbReference type="PANTHER" id="PTHR14189">
    <property type="entry name" value="PROTEIN PHOSPHATASE METHYLESTERASE-1 RELATED"/>
    <property type="match status" value="1"/>
</dbReference>
<dbReference type="Proteomes" id="UP000749559">
    <property type="component" value="Unassembled WGS sequence"/>
</dbReference>
<dbReference type="OrthoDB" id="194865at2759"/>
<evidence type="ECO:0000313" key="7">
    <source>
        <dbReference type="EMBL" id="CAH1778219.1"/>
    </source>
</evidence>
<keyword evidence="8" id="KW-1185">Reference proteome</keyword>
<reference evidence="7" key="1">
    <citation type="submission" date="2022-03" db="EMBL/GenBank/DDBJ databases">
        <authorList>
            <person name="Martin C."/>
        </authorList>
    </citation>
    <scope>NUCLEOTIDE SEQUENCE</scope>
</reference>
<keyword evidence="2 5" id="KW-0719">Serine esterase</keyword>